<evidence type="ECO:0000256" key="10">
    <source>
        <dbReference type="SAM" id="MobiDB-lite"/>
    </source>
</evidence>
<gene>
    <name evidence="13" type="primary">Celf4</name>
</gene>
<dbReference type="Pfam" id="PF00076">
    <property type="entry name" value="RRM_1"/>
    <property type="match status" value="2"/>
</dbReference>
<sequence length="544" mass="57928">MYIKMATLANGQADNASLSTNGLGSSPGSAGHMNGLSHSPGNPSTIPMKDHDAIKLFIGQIPRNLDEKDLKPLFEEFGKIYELTVLKDRFTGMHKGCAFLTYCERESALKAQSALHEQKTLPGMNRPIQVKPADSESRGGSSCLRQPPSQDRKLFVGMLNKQQSEDDVRRLFEAFGNIEECTILRGPDGNSKGCAFVKYSSHAEAQAAINALHGSQTMPGASSSLVVKFADTDKERTMRRMQQMAGQMGMFNPMAIPFGAYGAYAQALMQQQAALMASVAQGGYLNPMAAFAAAQMQQMAALNMNGLAAAPMTPTSGGSTPPGITAPAVPSIPSPIGVNGFTGLPPQANGQPAAEAVFANGIHPYPAQSPTAADPLQQAYAGVQPYAGPAYPAAYGQISQAFPQPPPMIPQQQREGPEGCNLLIYHLPQEFGDAELMQMFLPFGRHPVPSRCQAPSCQGGQCAISSSARRLRELRQPGQRADRHPGHERLSDRHEEAQGAAEAAQRRQSPVLSAGGSVPRGRPGLAQGQSNPPQSRAELGIKFT</sequence>
<evidence type="ECO:0000256" key="8">
    <source>
        <dbReference type="ARBA" id="ARBA00023242"/>
    </source>
</evidence>
<dbReference type="CDD" id="cd12635">
    <property type="entry name" value="RRM2_CELF3_4_5_6"/>
    <property type="match status" value="1"/>
</dbReference>
<feature type="compositionally biased region" description="Basic and acidic residues" evidence="10">
    <location>
        <begin position="471"/>
        <end position="497"/>
    </location>
</feature>
<feature type="compositionally biased region" description="Low complexity" evidence="10">
    <location>
        <begin position="498"/>
        <end position="508"/>
    </location>
</feature>
<dbReference type="GeneID" id="101993152"/>
<feature type="region of interest" description="Disordered" evidence="10">
    <location>
        <begin position="121"/>
        <end position="149"/>
    </location>
</feature>
<evidence type="ECO:0000256" key="9">
    <source>
        <dbReference type="PROSITE-ProRule" id="PRU00176"/>
    </source>
</evidence>
<evidence type="ECO:0000256" key="7">
    <source>
        <dbReference type="ARBA" id="ARBA00022884"/>
    </source>
</evidence>
<feature type="compositionally biased region" description="Polar residues" evidence="10">
    <location>
        <begin position="18"/>
        <end position="28"/>
    </location>
</feature>
<reference evidence="13" key="1">
    <citation type="submission" date="2025-08" db="UniProtKB">
        <authorList>
            <consortium name="RefSeq"/>
        </authorList>
    </citation>
    <scope>IDENTIFICATION</scope>
</reference>
<feature type="compositionally biased region" description="Polar residues" evidence="10">
    <location>
        <begin position="138"/>
        <end position="149"/>
    </location>
</feature>
<evidence type="ECO:0000256" key="4">
    <source>
        <dbReference type="ARBA" id="ARBA00022490"/>
    </source>
</evidence>
<evidence type="ECO:0000259" key="11">
    <source>
        <dbReference type="PROSITE" id="PS50102"/>
    </source>
</evidence>
<feature type="domain" description="RRM" evidence="11">
    <location>
        <begin position="54"/>
        <end position="135"/>
    </location>
</feature>
<evidence type="ECO:0000256" key="3">
    <source>
        <dbReference type="ARBA" id="ARBA00009621"/>
    </source>
</evidence>
<dbReference type="SMART" id="SM00360">
    <property type="entry name" value="RRM"/>
    <property type="match status" value="2"/>
</dbReference>
<keyword evidence="6" id="KW-0677">Repeat</keyword>
<evidence type="ECO:0000256" key="1">
    <source>
        <dbReference type="ARBA" id="ARBA00004123"/>
    </source>
</evidence>
<evidence type="ECO:0000313" key="12">
    <source>
        <dbReference type="Proteomes" id="UP000694915"/>
    </source>
</evidence>
<keyword evidence="7 9" id="KW-0694">RNA-binding</keyword>
<feature type="region of interest" description="Disordered" evidence="10">
    <location>
        <begin position="18"/>
        <end position="39"/>
    </location>
</feature>
<dbReference type="CDD" id="cd12632">
    <property type="entry name" value="RRM1_CELF3_4_5_6"/>
    <property type="match status" value="1"/>
</dbReference>
<name>A0ABM1UAY1_MICOH</name>
<feature type="domain" description="RRM" evidence="11">
    <location>
        <begin position="152"/>
        <end position="232"/>
    </location>
</feature>
<evidence type="ECO:0000256" key="6">
    <source>
        <dbReference type="ARBA" id="ARBA00022737"/>
    </source>
</evidence>
<proteinExistence type="inferred from homology"/>
<comment type="similarity">
    <text evidence="3">Belongs to the CELF/BRUNOL family.</text>
</comment>
<dbReference type="SUPFAM" id="SSF54928">
    <property type="entry name" value="RNA-binding domain, RBD"/>
    <property type="match status" value="3"/>
</dbReference>
<dbReference type="PANTHER" id="PTHR24012">
    <property type="entry name" value="RNA BINDING PROTEIN"/>
    <property type="match status" value="1"/>
</dbReference>
<evidence type="ECO:0000256" key="2">
    <source>
        <dbReference type="ARBA" id="ARBA00004496"/>
    </source>
</evidence>
<dbReference type="Proteomes" id="UP000694915">
    <property type="component" value="Chromosome 18"/>
</dbReference>
<comment type="subcellular location">
    <subcellularLocation>
        <location evidence="2">Cytoplasm</location>
    </subcellularLocation>
    <subcellularLocation>
        <location evidence="1">Nucleus</location>
    </subcellularLocation>
</comment>
<feature type="region of interest" description="Disordered" evidence="10">
    <location>
        <begin position="471"/>
        <end position="544"/>
    </location>
</feature>
<dbReference type="InterPro" id="IPR012677">
    <property type="entry name" value="Nucleotide-bd_a/b_plait_sf"/>
</dbReference>
<evidence type="ECO:0000313" key="13">
    <source>
        <dbReference type="RefSeq" id="XP_026639143.1"/>
    </source>
</evidence>
<accession>A0ABM1UAY1</accession>
<keyword evidence="5" id="KW-0507">mRNA processing</keyword>
<dbReference type="InterPro" id="IPR035979">
    <property type="entry name" value="RBD_domain_sf"/>
</dbReference>
<evidence type="ECO:0000256" key="5">
    <source>
        <dbReference type="ARBA" id="ARBA00022664"/>
    </source>
</evidence>
<protein>
    <submittedName>
        <fullName evidence="13">CUGBP Elav-like family member 4 isoform X14</fullName>
    </submittedName>
</protein>
<keyword evidence="12" id="KW-1185">Reference proteome</keyword>
<dbReference type="RefSeq" id="XP_026639143.1">
    <property type="nucleotide sequence ID" value="XM_026783342.1"/>
</dbReference>
<organism evidence="12 13">
    <name type="scientific">Microtus ochrogaster</name>
    <name type="common">Prairie vole</name>
    <dbReference type="NCBI Taxonomy" id="79684"/>
    <lineage>
        <taxon>Eukaryota</taxon>
        <taxon>Metazoa</taxon>
        <taxon>Chordata</taxon>
        <taxon>Craniata</taxon>
        <taxon>Vertebrata</taxon>
        <taxon>Euteleostomi</taxon>
        <taxon>Mammalia</taxon>
        <taxon>Eutheria</taxon>
        <taxon>Euarchontoglires</taxon>
        <taxon>Glires</taxon>
        <taxon>Rodentia</taxon>
        <taxon>Myomorpha</taxon>
        <taxon>Muroidea</taxon>
        <taxon>Cricetidae</taxon>
        <taxon>Arvicolinae</taxon>
        <taxon>Microtus</taxon>
    </lineage>
</organism>
<dbReference type="InterPro" id="IPR034648">
    <property type="entry name" value="CELF3/4/5/6_RRM1"/>
</dbReference>
<dbReference type="PROSITE" id="PS50102">
    <property type="entry name" value="RRM"/>
    <property type="match status" value="2"/>
</dbReference>
<keyword evidence="8" id="KW-0539">Nucleus</keyword>
<dbReference type="InterPro" id="IPR000504">
    <property type="entry name" value="RRM_dom"/>
</dbReference>
<keyword evidence="4" id="KW-0963">Cytoplasm</keyword>
<dbReference type="Gene3D" id="3.30.70.330">
    <property type="match status" value="2"/>
</dbReference>